<dbReference type="RefSeq" id="WP_179755266.1">
    <property type="nucleotide sequence ID" value="NZ_BAAAGN010000013.1"/>
</dbReference>
<evidence type="ECO:0000313" key="1">
    <source>
        <dbReference type="EMBL" id="NYD24699.1"/>
    </source>
</evidence>
<name>A0A7Y9J2Z8_9ACTN</name>
<comment type="caution">
    <text evidence="1">The sequence shown here is derived from an EMBL/GenBank/DDBJ whole genome shotgun (WGS) entry which is preliminary data.</text>
</comment>
<evidence type="ECO:0000313" key="2">
    <source>
        <dbReference type="Proteomes" id="UP000521922"/>
    </source>
</evidence>
<protein>
    <submittedName>
        <fullName evidence="1">Uncharacterized protein</fullName>
    </submittedName>
</protein>
<reference evidence="1 2" key="1">
    <citation type="submission" date="2020-07" db="EMBL/GenBank/DDBJ databases">
        <title>Sequencing the genomes of 1000 actinobacteria strains.</title>
        <authorList>
            <person name="Klenk H.-P."/>
        </authorList>
    </citation>
    <scope>NUCLEOTIDE SEQUENCE [LARGE SCALE GENOMIC DNA]</scope>
    <source>
        <strain evidence="1 2">DSM 7487</strain>
    </source>
</reference>
<keyword evidence="2" id="KW-1185">Reference proteome</keyword>
<accession>A0A7Y9J2Z8</accession>
<dbReference type="AlphaFoldDB" id="A0A7Y9J2Z8"/>
<dbReference type="EMBL" id="JACCBB010000001">
    <property type="protein sequence ID" value="NYD24699.1"/>
    <property type="molecule type" value="Genomic_DNA"/>
</dbReference>
<proteinExistence type="predicted"/>
<gene>
    <name evidence="1" type="ORF">BJ968_004239</name>
</gene>
<sequence length="112" mass="11802">MARDAISIDDLAGKAEGMVVFGDQLPLQVLRDVVAAHPDAQRALAALPSGLADRSVTGLDAVSAAVPHREESSTCSGVLGRSGCSWVGQTAWSDRLIMERQRSTDGCGEPRR</sequence>
<organism evidence="1 2">
    <name type="scientific">Kineococcus aurantiacus</name>
    <dbReference type="NCBI Taxonomy" id="37633"/>
    <lineage>
        <taxon>Bacteria</taxon>
        <taxon>Bacillati</taxon>
        <taxon>Actinomycetota</taxon>
        <taxon>Actinomycetes</taxon>
        <taxon>Kineosporiales</taxon>
        <taxon>Kineosporiaceae</taxon>
        <taxon>Kineococcus</taxon>
    </lineage>
</organism>
<dbReference type="Proteomes" id="UP000521922">
    <property type="component" value="Unassembled WGS sequence"/>
</dbReference>